<comment type="caution">
    <text evidence="3">The sequence shown here is derived from an EMBL/GenBank/DDBJ whole genome shotgun (WGS) entry which is preliminary data.</text>
</comment>
<keyword evidence="4" id="KW-1185">Reference proteome</keyword>
<dbReference type="EMBL" id="JAFMPK010000011">
    <property type="protein sequence ID" value="MBO0607692.1"/>
    <property type="molecule type" value="Genomic_DNA"/>
</dbReference>
<proteinExistence type="inferred from homology"/>
<dbReference type="SUPFAM" id="SSF50118">
    <property type="entry name" value="Cell growth inhibitor/plasmid maintenance toxic component"/>
    <property type="match status" value="1"/>
</dbReference>
<organism evidence="3 4">
    <name type="scientific">Myceligenerans salitolerans</name>
    <dbReference type="NCBI Taxonomy" id="1230528"/>
    <lineage>
        <taxon>Bacteria</taxon>
        <taxon>Bacillati</taxon>
        <taxon>Actinomycetota</taxon>
        <taxon>Actinomycetes</taxon>
        <taxon>Micrococcales</taxon>
        <taxon>Promicromonosporaceae</taxon>
        <taxon>Myceligenerans</taxon>
    </lineage>
</organism>
<dbReference type="Pfam" id="PF02452">
    <property type="entry name" value="PemK_toxin"/>
    <property type="match status" value="1"/>
</dbReference>
<name>A0ABS3I3W6_9MICO</name>
<dbReference type="PANTHER" id="PTHR33988:SF3">
    <property type="entry name" value="ENDORIBONUCLEASE TOXIN CHPB-RELATED"/>
    <property type="match status" value="1"/>
</dbReference>
<protein>
    <submittedName>
        <fullName evidence="3">Type II toxin-antitoxin system PemK/MazF family toxin</fullName>
    </submittedName>
</protein>
<dbReference type="InterPro" id="IPR003477">
    <property type="entry name" value="PemK-like"/>
</dbReference>
<reference evidence="3 4" key="1">
    <citation type="submission" date="2021-03" db="EMBL/GenBank/DDBJ databases">
        <authorList>
            <person name="Xin L."/>
        </authorList>
    </citation>
    <scope>NUCLEOTIDE SEQUENCE [LARGE SCALE GENOMIC DNA]</scope>
    <source>
        <strain evidence="3 4">XHU 5031</strain>
    </source>
</reference>
<dbReference type="InterPro" id="IPR011067">
    <property type="entry name" value="Plasmid_toxin/cell-grow_inhib"/>
</dbReference>
<dbReference type="Gene3D" id="2.30.30.110">
    <property type="match status" value="1"/>
</dbReference>
<dbReference type="RefSeq" id="WP_207273625.1">
    <property type="nucleotide sequence ID" value="NZ_JAFMPK010000011.1"/>
</dbReference>
<gene>
    <name evidence="3" type="ORF">J0911_01450</name>
</gene>
<reference evidence="4" key="2">
    <citation type="submission" date="2023-07" db="EMBL/GenBank/DDBJ databases">
        <title>Myceligenerans salitolerans sp. nov., a halotolerant actinomycete isolated from a salt lake in Xinjiang, China.</title>
        <authorList>
            <person name="Guan T."/>
        </authorList>
    </citation>
    <scope>NUCLEOTIDE SEQUENCE [LARGE SCALE GENOMIC DNA]</scope>
    <source>
        <strain evidence="4">XHU 5031</strain>
    </source>
</reference>
<comment type="similarity">
    <text evidence="1">Belongs to the PemK/MazF family.</text>
</comment>
<keyword evidence="2" id="KW-1277">Toxin-antitoxin system</keyword>
<dbReference type="PANTHER" id="PTHR33988">
    <property type="entry name" value="ENDORIBONUCLEASE MAZF-RELATED"/>
    <property type="match status" value="1"/>
</dbReference>
<dbReference type="Proteomes" id="UP000664617">
    <property type="component" value="Unassembled WGS sequence"/>
</dbReference>
<evidence type="ECO:0000313" key="3">
    <source>
        <dbReference type="EMBL" id="MBO0607692.1"/>
    </source>
</evidence>
<evidence type="ECO:0000256" key="1">
    <source>
        <dbReference type="ARBA" id="ARBA00007521"/>
    </source>
</evidence>
<accession>A0ABS3I3W6</accession>
<sequence length="106" mass="12329">MTVSADVIARGDVVWLSMDPVAGREQQGDRPHLVISQQWQHSRTRILLCVPMTTTEKPWRTRIKVGDGWAICEQPRSVSVERVRRRENTRHDTREVRALIRAMLED</sequence>
<evidence type="ECO:0000256" key="2">
    <source>
        <dbReference type="ARBA" id="ARBA00022649"/>
    </source>
</evidence>
<evidence type="ECO:0000313" key="4">
    <source>
        <dbReference type="Proteomes" id="UP000664617"/>
    </source>
</evidence>